<name>A0ABS4IGD6_9BACI</name>
<accession>A0ABS4IGD6</accession>
<keyword evidence="2" id="KW-1185">Reference proteome</keyword>
<dbReference type="Proteomes" id="UP001519345">
    <property type="component" value="Unassembled WGS sequence"/>
</dbReference>
<comment type="caution">
    <text evidence="1">The sequence shown here is derived from an EMBL/GenBank/DDBJ whole genome shotgun (WGS) entry which is preliminary data.</text>
</comment>
<reference evidence="1 2" key="1">
    <citation type="submission" date="2021-03" db="EMBL/GenBank/DDBJ databases">
        <title>Genomic Encyclopedia of Type Strains, Phase IV (KMG-IV): sequencing the most valuable type-strain genomes for metagenomic binning, comparative biology and taxonomic classification.</title>
        <authorList>
            <person name="Goeker M."/>
        </authorList>
    </citation>
    <scope>NUCLEOTIDE SEQUENCE [LARGE SCALE GENOMIC DNA]</scope>
    <source>
        <strain evidence="1 2">DSM 25609</strain>
    </source>
</reference>
<evidence type="ECO:0000313" key="2">
    <source>
        <dbReference type="Proteomes" id="UP001519345"/>
    </source>
</evidence>
<sequence>MVKVRTFPEFTLNDRSYVISSSGSLGFIEQLLSSQQYEYLLVGIFIFPPSKEISGGLVDLLSSSVSSLSSAATSTNDSESVSSYSKQITNYLVVYSDRDVPPSTHYYNVGGWTGTLSLDRWQSTGTEILAYYSGTVNCSGPCVMTKSPDNE</sequence>
<gene>
    <name evidence="1" type="ORF">J2Z83_002115</name>
</gene>
<proteinExistence type="predicted"/>
<evidence type="ECO:0000313" key="1">
    <source>
        <dbReference type="EMBL" id="MBP1970007.1"/>
    </source>
</evidence>
<dbReference type="EMBL" id="JAGGKX010000009">
    <property type="protein sequence ID" value="MBP1970007.1"/>
    <property type="molecule type" value="Genomic_DNA"/>
</dbReference>
<protein>
    <submittedName>
        <fullName evidence="1">Uncharacterized protein</fullName>
    </submittedName>
</protein>
<organism evidence="1 2">
    <name type="scientific">Virgibacillus natechei</name>
    <dbReference type="NCBI Taxonomy" id="1216297"/>
    <lineage>
        <taxon>Bacteria</taxon>
        <taxon>Bacillati</taxon>
        <taxon>Bacillota</taxon>
        <taxon>Bacilli</taxon>
        <taxon>Bacillales</taxon>
        <taxon>Bacillaceae</taxon>
        <taxon>Virgibacillus</taxon>
    </lineage>
</organism>